<reference evidence="5 6" key="1">
    <citation type="submission" date="2012-06" db="EMBL/GenBank/DDBJ databases">
        <title>The Genome Sequence of Aeromonas hydrophila SSU.</title>
        <authorList>
            <consortium name="The Broad Institute Genome Sequencing Platform"/>
            <person name="Earl A."/>
            <person name="Ward D."/>
            <person name="Feldgarden M."/>
            <person name="Gevers D."/>
            <person name="Chopra A."/>
            <person name="Walker B."/>
            <person name="Young S.K."/>
            <person name="Zeng Q."/>
            <person name="Gargeya S."/>
            <person name="Fitzgerald M."/>
            <person name="Haas B."/>
            <person name="Abouelleil A."/>
            <person name="Alvarado L."/>
            <person name="Arachchi H.M."/>
            <person name="Berlin A.M."/>
            <person name="Chapman S.B."/>
            <person name="Goldberg J."/>
            <person name="Griggs A."/>
            <person name="Gujja S."/>
            <person name="Hansen M."/>
            <person name="Howarth C."/>
            <person name="Imamovic A."/>
            <person name="Larimer J."/>
            <person name="McCowan C."/>
            <person name="Montmayeur A."/>
            <person name="Murphy C."/>
            <person name="Neiman D."/>
            <person name="Pearson M."/>
            <person name="Priest M."/>
            <person name="Roberts A."/>
            <person name="Saif S."/>
            <person name="Shea T."/>
            <person name="Sisk P."/>
            <person name="Sykes S."/>
            <person name="Wortman J."/>
            <person name="Nusbaum C."/>
            <person name="Birren B."/>
        </authorList>
    </citation>
    <scope>NUCLEOTIDE SEQUENCE [LARGE SCALE GENOMIC DNA]</scope>
    <source>
        <strain evidence="5 6">SSU</strain>
    </source>
</reference>
<protein>
    <recommendedName>
        <fullName evidence="4">MobA-like NTP transferase domain-containing protein</fullName>
    </recommendedName>
</protein>
<dbReference type="InterPro" id="IPR050065">
    <property type="entry name" value="GlmU-like"/>
</dbReference>
<name>K1K4F6_9GAMM</name>
<gene>
    <name evidence="5" type="ORF">HMPREF1171_03374</name>
</gene>
<accession>K1K4F6</accession>
<dbReference type="HOGENOM" id="CLU_029499_5_1_6"/>
<dbReference type="SUPFAM" id="SSF53448">
    <property type="entry name" value="Nucleotide-diphospho-sugar transferases"/>
    <property type="match status" value="1"/>
</dbReference>
<dbReference type="Gene3D" id="3.90.550.10">
    <property type="entry name" value="Spore Coat Polysaccharide Biosynthesis Protein SpsA, Chain A"/>
    <property type="match status" value="1"/>
</dbReference>
<keyword evidence="1" id="KW-0808">Transferase</keyword>
<comment type="caution">
    <text evidence="5">The sequence shown here is derived from an EMBL/GenBank/DDBJ whole genome shotgun (WGS) entry which is preliminary data.</text>
</comment>
<dbReference type="InterPro" id="IPR025877">
    <property type="entry name" value="MobA-like_NTP_Trfase"/>
</dbReference>
<dbReference type="AlphaFoldDB" id="K1K4F6"/>
<keyword evidence="3" id="KW-0460">Magnesium</keyword>
<dbReference type="PANTHER" id="PTHR43584">
    <property type="entry name" value="NUCLEOTIDYL TRANSFERASE"/>
    <property type="match status" value="1"/>
</dbReference>
<dbReference type="CDD" id="cd02523">
    <property type="entry name" value="PC_cytidylyltransferase"/>
    <property type="match status" value="1"/>
</dbReference>
<proteinExistence type="predicted"/>
<dbReference type="EMBL" id="AGWR01000032">
    <property type="protein sequence ID" value="EKB26674.1"/>
    <property type="molecule type" value="Genomic_DNA"/>
</dbReference>
<evidence type="ECO:0000256" key="3">
    <source>
        <dbReference type="ARBA" id="ARBA00022842"/>
    </source>
</evidence>
<dbReference type="Proteomes" id="UP000005149">
    <property type="component" value="Unassembled WGS sequence"/>
</dbReference>
<dbReference type="InterPro" id="IPR029044">
    <property type="entry name" value="Nucleotide-diphossugar_trans"/>
</dbReference>
<evidence type="ECO:0000313" key="5">
    <source>
        <dbReference type="EMBL" id="EKB26674.1"/>
    </source>
</evidence>
<dbReference type="PANTHER" id="PTHR43584:SF8">
    <property type="entry name" value="N-ACETYLMURAMATE ALPHA-1-PHOSPHATE URIDYLYLTRANSFERASE"/>
    <property type="match status" value="1"/>
</dbReference>
<keyword evidence="6" id="KW-1185">Reference proteome</keyword>
<dbReference type="RefSeq" id="WP_005306660.1">
    <property type="nucleotide sequence ID" value="NZ_JDWD01000155.1"/>
</dbReference>
<organism evidence="5 6">
    <name type="scientific">Aeromonas dhakensis</name>
    <dbReference type="NCBI Taxonomy" id="196024"/>
    <lineage>
        <taxon>Bacteria</taxon>
        <taxon>Pseudomonadati</taxon>
        <taxon>Pseudomonadota</taxon>
        <taxon>Gammaproteobacteria</taxon>
        <taxon>Aeromonadales</taxon>
        <taxon>Aeromonadaceae</taxon>
        <taxon>Aeromonas</taxon>
    </lineage>
</organism>
<feature type="domain" description="MobA-like NTP transferase" evidence="4">
    <location>
        <begin position="3"/>
        <end position="137"/>
    </location>
</feature>
<evidence type="ECO:0000313" key="6">
    <source>
        <dbReference type="Proteomes" id="UP000005149"/>
    </source>
</evidence>
<evidence type="ECO:0000259" key="4">
    <source>
        <dbReference type="Pfam" id="PF12804"/>
    </source>
</evidence>
<evidence type="ECO:0000256" key="1">
    <source>
        <dbReference type="ARBA" id="ARBA00022679"/>
    </source>
</evidence>
<keyword evidence="2" id="KW-0548">Nucleotidyltransferase</keyword>
<sequence>MQAIILAAGRGSRLGSMTENQPKPLAKLAGKPLIEWQLASLAAAGVDSVHVVCGYCSEALQGYGNSRIMNANWASSNMVRSLMCADAVLSAAPTLVCYGDIVYRPGIIRTLMASDAPLAISYDKEWWSLWSARFGDPLSDAESFRQQEGQLITIGEQAQAREEIEGQYMGLLKFTPEGWQGVSAVLAGLSTEQINKLDMTSLLRLLLSQGAPIATVAISGGWVEVDNPSDITLYEQRIAELGWSHDWRTDSKLSY</sequence>
<dbReference type="GO" id="GO:0016779">
    <property type="term" value="F:nucleotidyltransferase activity"/>
    <property type="evidence" value="ECO:0007669"/>
    <property type="project" value="UniProtKB-KW"/>
</dbReference>
<evidence type="ECO:0000256" key="2">
    <source>
        <dbReference type="ARBA" id="ARBA00022695"/>
    </source>
</evidence>
<dbReference type="Pfam" id="PF12804">
    <property type="entry name" value="NTP_transf_3"/>
    <property type="match status" value="1"/>
</dbReference>